<feature type="compositionally biased region" description="Basic and acidic residues" evidence="1">
    <location>
        <begin position="371"/>
        <end position="380"/>
    </location>
</feature>
<dbReference type="EMBL" id="JASZYV010000002">
    <property type="protein sequence ID" value="MDM0044797.1"/>
    <property type="molecule type" value="Genomic_DNA"/>
</dbReference>
<feature type="transmembrane region" description="Helical" evidence="2">
    <location>
        <begin position="148"/>
        <end position="172"/>
    </location>
</feature>
<proteinExistence type="predicted"/>
<protein>
    <submittedName>
        <fullName evidence="4">PepSY domain-containing protein</fullName>
    </submittedName>
</protein>
<dbReference type="InterPro" id="IPR005625">
    <property type="entry name" value="PepSY-ass_TM"/>
</dbReference>
<keyword evidence="5" id="KW-1185">Reference proteome</keyword>
<comment type="caution">
    <text evidence="4">The sequence shown here is derived from an EMBL/GenBank/DDBJ whole genome shotgun (WGS) entry which is preliminary data.</text>
</comment>
<feature type="transmembrane region" description="Helical" evidence="2">
    <location>
        <begin position="193"/>
        <end position="214"/>
    </location>
</feature>
<feature type="region of interest" description="Disordered" evidence="1">
    <location>
        <begin position="371"/>
        <end position="395"/>
    </location>
</feature>
<dbReference type="Pfam" id="PF03929">
    <property type="entry name" value="PepSY_TM"/>
    <property type="match status" value="1"/>
</dbReference>
<dbReference type="InterPro" id="IPR025711">
    <property type="entry name" value="PepSY"/>
</dbReference>
<keyword evidence="2" id="KW-1133">Transmembrane helix</keyword>
<feature type="transmembrane region" description="Helical" evidence="2">
    <location>
        <begin position="12"/>
        <end position="36"/>
    </location>
</feature>
<gene>
    <name evidence="4" type="ORF">QTH91_09910</name>
</gene>
<accession>A0ABT7NA27</accession>
<evidence type="ECO:0000259" key="3">
    <source>
        <dbReference type="Pfam" id="PF03413"/>
    </source>
</evidence>
<feature type="domain" description="PepSY" evidence="3">
    <location>
        <begin position="62"/>
        <end position="121"/>
    </location>
</feature>
<feature type="transmembrane region" description="Helical" evidence="2">
    <location>
        <begin position="341"/>
        <end position="362"/>
    </location>
</feature>
<dbReference type="PANTHER" id="PTHR34219">
    <property type="entry name" value="IRON-REGULATED INNER MEMBRANE PROTEIN-RELATED"/>
    <property type="match status" value="1"/>
</dbReference>
<dbReference type="PANTHER" id="PTHR34219:SF3">
    <property type="entry name" value="BLL7967 PROTEIN"/>
    <property type="match status" value="1"/>
</dbReference>
<evidence type="ECO:0000256" key="2">
    <source>
        <dbReference type="SAM" id="Phobius"/>
    </source>
</evidence>
<dbReference type="Proteomes" id="UP001174908">
    <property type="component" value="Unassembled WGS sequence"/>
</dbReference>
<dbReference type="Pfam" id="PF03413">
    <property type="entry name" value="PepSY"/>
    <property type="match status" value="1"/>
</dbReference>
<keyword evidence="2" id="KW-0812">Transmembrane</keyword>
<name>A0ABT7NA27_9BURK</name>
<evidence type="ECO:0000313" key="5">
    <source>
        <dbReference type="Proteomes" id="UP001174908"/>
    </source>
</evidence>
<keyword evidence="2" id="KW-0472">Membrane</keyword>
<evidence type="ECO:0000313" key="4">
    <source>
        <dbReference type="EMBL" id="MDM0044797.1"/>
    </source>
</evidence>
<organism evidence="4 5">
    <name type="scientific">Variovorax dokdonensis</name>
    <dbReference type="NCBI Taxonomy" id="344883"/>
    <lineage>
        <taxon>Bacteria</taxon>
        <taxon>Pseudomonadati</taxon>
        <taxon>Pseudomonadota</taxon>
        <taxon>Betaproteobacteria</taxon>
        <taxon>Burkholderiales</taxon>
        <taxon>Comamonadaceae</taxon>
        <taxon>Variovorax</taxon>
    </lineage>
</organism>
<evidence type="ECO:0000256" key="1">
    <source>
        <dbReference type="SAM" id="MobiDB-lite"/>
    </source>
</evidence>
<reference evidence="4" key="1">
    <citation type="submission" date="2023-06" db="EMBL/GenBank/DDBJ databases">
        <authorList>
            <person name="Jiang Y."/>
            <person name="Liu Q."/>
        </authorList>
    </citation>
    <scope>NUCLEOTIDE SEQUENCE</scope>
    <source>
        <strain evidence="4">CGMCC 1.12089</strain>
    </source>
</reference>
<dbReference type="RefSeq" id="WP_286659911.1">
    <property type="nucleotide sequence ID" value="NZ_JASZYV010000002.1"/>
</dbReference>
<sequence length="416" mass="45748">MKAKSIKTWTWVHKWSSLICTAFMLLLCITGLPLIFHHEIGHLLGTEVEAPPMAGPADKQRVSLDEVIRNAHALHPDRVVQFVSQDEEDDRVWFVTLTPTPAPTDDFKSVAVDARNGQVLATPKFDEGFMWIMFKLHVDLFAGLAGKLFLGFMGLLLLVAIVSGVVLYSPFMRKLEFGTVRRERRPRLKWLDLHNLLGIVTLVWAFVVGATGMINTWADLLIKYWQYDQLTHILQPYQGQPLVAAAERGSVQKSLDVAMAHAPNNKLSFIAFPGTAFSSPHHNTIFLRGNEPLTSKLLHPVLVDAKSNVVTASPALPWYLTALLVSQPLHFGDYGGMPMQILWAILDIATIIVLGSGLYLWLKRGDPTHVHAAKDARPSRPDGGAPLPPFADPGLAASALAKPETARTSSLGTSAS</sequence>